<reference evidence="2 3" key="1">
    <citation type="submission" date="2011-04" db="EMBL/GenBank/DDBJ databases">
        <authorList>
            <person name="Muzny D."/>
            <person name="Qin X."/>
            <person name="Deng J."/>
            <person name="Jiang H."/>
            <person name="Liu Y."/>
            <person name="Qu J."/>
            <person name="Song X.-Z."/>
            <person name="Zhang L."/>
            <person name="Thornton R."/>
            <person name="Coyle M."/>
            <person name="Francisco L."/>
            <person name="Jackson L."/>
            <person name="Javaid M."/>
            <person name="Korchina V."/>
            <person name="Kovar C."/>
            <person name="Mata R."/>
            <person name="Mathew T."/>
            <person name="Ngo R."/>
            <person name="Nguyen L."/>
            <person name="Nguyen N."/>
            <person name="Okwuonu G."/>
            <person name="Ongeri F."/>
            <person name="Pham C."/>
            <person name="Simmons D."/>
            <person name="Wilczek-Boney K."/>
            <person name="Hale W."/>
            <person name="Jakkamsetti A."/>
            <person name="Pham P."/>
            <person name="Ruth R."/>
            <person name="San Lucas F."/>
            <person name="Warren J."/>
            <person name="Zhang J."/>
            <person name="Zhao Z."/>
            <person name="Zhou C."/>
            <person name="Zhu D."/>
            <person name="Lee S."/>
            <person name="Bess C."/>
            <person name="Blankenburg K."/>
            <person name="Forbes L."/>
            <person name="Fu Q."/>
            <person name="Gubbala S."/>
            <person name="Hirani K."/>
            <person name="Jayaseelan J.C."/>
            <person name="Lara F."/>
            <person name="Munidasa M."/>
            <person name="Palculict T."/>
            <person name="Patil S."/>
            <person name="Pu L.-L."/>
            <person name="Saada N."/>
            <person name="Tang L."/>
            <person name="Weissenberger G."/>
            <person name="Zhu Y."/>
            <person name="Hemphill L."/>
            <person name="Shang Y."/>
            <person name="Youmans B."/>
            <person name="Ayvaz T."/>
            <person name="Ross M."/>
            <person name="Santibanez J."/>
            <person name="Aqrawi P."/>
            <person name="Gross S."/>
            <person name="Joshi V."/>
            <person name="Fowler G."/>
            <person name="Nazareth L."/>
            <person name="Reid J."/>
            <person name="Worley K."/>
            <person name="Petrosino J."/>
            <person name="Highlander S."/>
            <person name="Gibbs R."/>
        </authorList>
    </citation>
    <scope>NUCLEOTIDE SEQUENCE [LARGE SCALE GENOMIC DNA]</scope>
    <source>
        <strain evidence="2 3">DSM 3688</strain>
    </source>
</reference>
<organism evidence="2 3">
    <name type="scientific">Prevotella dentalis (strain ATCC 49559 / DSM 3688 / JCM 13448 / NCTC 12043 / ES 2772)</name>
    <name type="common">Mitsuokella dentalis</name>
    <dbReference type="NCBI Taxonomy" id="908937"/>
    <lineage>
        <taxon>Bacteria</taxon>
        <taxon>Pseudomonadati</taxon>
        <taxon>Bacteroidota</taxon>
        <taxon>Bacteroidia</taxon>
        <taxon>Bacteroidales</taxon>
        <taxon>Prevotellaceae</taxon>
        <taxon>Prevotella</taxon>
    </lineage>
</organism>
<keyword evidence="1" id="KW-1133">Transmembrane helix</keyword>
<proteinExistence type="predicted"/>
<accession>F9D1U8</accession>
<sequence length="62" mass="6975">MSCGRFLRLHRTFLQIVHCLFMLFITCSIGLNTSLLVNLIARKPCVSNASVRRQPCSVGPVR</sequence>
<feature type="transmembrane region" description="Helical" evidence="1">
    <location>
        <begin position="12"/>
        <end position="31"/>
    </location>
</feature>
<evidence type="ECO:0000256" key="1">
    <source>
        <dbReference type="SAM" id="Phobius"/>
    </source>
</evidence>
<keyword evidence="1" id="KW-0472">Membrane</keyword>
<keyword evidence="1" id="KW-0812">Transmembrane</keyword>
<evidence type="ECO:0000313" key="2">
    <source>
        <dbReference type="EMBL" id="EGQ15964.1"/>
    </source>
</evidence>
<dbReference type="EMBL" id="AFPW01000011">
    <property type="protein sequence ID" value="EGQ15964.1"/>
    <property type="molecule type" value="Genomic_DNA"/>
</dbReference>
<protein>
    <submittedName>
        <fullName evidence="2">Uncharacterized protein</fullName>
    </submittedName>
</protein>
<comment type="caution">
    <text evidence="2">The sequence shown here is derived from an EMBL/GenBank/DDBJ whole genome shotgun (WGS) entry which is preliminary data.</text>
</comment>
<dbReference type="AlphaFoldDB" id="F9D1U8"/>
<name>F9D1U8_PREDD</name>
<evidence type="ECO:0000313" key="3">
    <source>
        <dbReference type="Proteomes" id="UP000007820"/>
    </source>
</evidence>
<gene>
    <name evidence="2" type="ORF">HMPREF9136_0826</name>
</gene>
<dbReference type="Proteomes" id="UP000007820">
    <property type="component" value="Unassembled WGS sequence"/>
</dbReference>